<feature type="region of interest" description="Disordered" evidence="1">
    <location>
        <begin position="1"/>
        <end position="101"/>
    </location>
</feature>
<gene>
    <name evidence="2" type="ORF">RRG08_063873</name>
</gene>
<evidence type="ECO:0000256" key="1">
    <source>
        <dbReference type="SAM" id="MobiDB-lite"/>
    </source>
</evidence>
<name>A0AAE1B6Q6_9GAST</name>
<evidence type="ECO:0000313" key="3">
    <source>
        <dbReference type="Proteomes" id="UP001283361"/>
    </source>
</evidence>
<feature type="compositionally biased region" description="Basic and acidic residues" evidence="1">
    <location>
        <begin position="32"/>
        <end position="47"/>
    </location>
</feature>
<reference evidence="2" key="1">
    <citation type="journal article" date="2023" name="G3 (Bethesda)">
        <title>A reference genome for the long-term kleptoplast-retaining sea slug Elysia crispata morphotype clarki.</title>
        <authorList>
            <person name="Eastman K.E."/>
            <person name="Pendleton A.L."/>
            <person name="Shaikh M.A."/>
            <person name="Suttiyut T."/>
            <person name="Ogas R."/>
            <person name="Tomko P."/>
            <person name="Gavelis G."/>
            <person name="Widhalm J.R."/>
            <person name="Wisecaver J.H."/>
        </authorList>
    </citation>
    <scope>NUCLEOTIDE SEQUENCE</scope>
    <source>
        <strain evidence="2">ECLA1</strain>
    </source>
</reference>
<protein>
    <submittedName>
        <fullName evidence="2">Uncharacterized protein</fullName>
    </submittedName>
</protein>
<dbReference type="Proteomes" id="UP001283361">
    <property type="component" value="Unassembled WGS sequence"/>
</dbReference>
<keyword evidence="3" id="KW-1185">Reference proteome</keyword>
<feature type="compositionally biased region" description="Basic and acidic residues" evidence="1">
    <location>
        <begin position="68"/>
        <end position="85"/>
    </location>
</feature>
<feature type="compositionally biased region" description="Basic and acidic residues" evidence="1">
    <location>
        <begin position="1"/>
        <end position="15"/>
    </location>
</feature>
<sequence length="101" mass="11335">MREGSKGERATRQGEREEDIVQEQVKIYQTGRQEDMVRGAGRQKDMVRGAGKRPISDKAPSEEMVEEEQGKRTSSDRGGGEEDMVRGAGKRATRQEGRKIL</sequence>
<dbReference type="AlphaFoldDB" id="A0AAE1B6Q6"/>
<proteinExistence type="predicted"/>
<evidence type="ECO:0000313" key="2">
    <source>
        <dbReference type="EMBL" id="KAK3800493.1"/>
    </source>
</evidence>
<accession>A0AAE1B6Q6</accession>
<dbReference type="EMBL" id="JAWDGP010000453">
    <property type="protein sequence ID" value="KAK3800493.1"/>
    <property type="molecule type" value="Genomic_DNA"/>
</dbReference>
<organism evidence="2 3">
    <name type="scientific">Elysia crispata</name>
    <name type="common">lettuce slug</name>
    <dbReference type="NCBI Taxonomy" id="231223"/>
    <lineage>
        <taxon>Eukaryota</taxon>
        <taxon>Metazoa</taxon>
        <taxon>Spiralia</taxon>
        <taxon>Lophotrochozoa</taxon>
        <taxon>Mollusca</taxon>
        <taxon>Gastropoda</taxon>
        <taxon>Heterobranchia</taxon>
        <taxon>Euthyneura</taxon>
        <taxon>Panpulmonata</taxon>
        <taxon>Sacoglossa</taxon>
        <taxon>Placobranchoidea</taxon>
        <taxon>Plakobranchidae</taxon>
        <taxon>Elysia</taxon>
    </lineage>
</organism>
<comment type="caution">
    <text evidence="2">The sequence shown here is derived from an EMBL/GenBank/DDBJ whole genome shotgun (WGS) entry which is preliminary data.</text>
</comment>